<protein>
    <submittedName>
        <fullName evidence="2">Uncharacterized protein</fullName>
    </submittedName>
</protein>
<dbReference type="AlphaFoldDB" id="A0A6G1IE35"/>
<gene>
    <name evidence="2" type="ORF">K458DRAFT_397024</name>
</gene>
<feature type="compositionally biased region" description="Low complexity" evidence="1">
    <location>
        <begin position="159"/>
        <end position="168"/>
    </location>
</feature>
<feature type="compositionally biased region" description="Low complexity" evidence="1">
    <location>
        <begin position="42"/>
        <end position="54"/>
    </location>
</feature>
<feature type="region of interest" description="Disordered" evidence="1">
    <location>
        <begin position="16"/>
        <end position="175"/>
    </location>
</feature>
<evidence type="ECO:0000313" key="3">
    <source>
        <dbReference type="Proteomes" id="UP000799291"/>
    </source>
</evidence>
<proteinExistence type="predicted"/>
<feature type="compositionally biased region" description="Polar residues" evidence="1">
    <location>
        <begin position="65"/>
        <end position="77"/>
    </location>
</feature>
<name>A0A6G1IE35_9PLEO</name>
<accession>A0A6G1IE35</accession>
<evidence type="ECO:0000313" key="2">
    <source>
        <dbReference type="EMBL" id="KAF2676290.1"/>
    </source>
</evidence>
<keyword evidence="3" id="KW-1185">Reference proteome</keyword>
<sequence>MRPSEVSRELSEQEWFSARSNHSSIAPSSSVSRSLYTAREYPSTVAPSSSVSQSYHTAREYPSTVAPSFSEPQSYHTARSRSEPHSDSRSCRHEKPAPSGRSEYHTAVSRPPPDYNDYDPNRTLPPSYSSVPPYPKHPPKPPKYPTSNPFPFSSPPLHPHQQSSSPFSGNNAFSHNIIQHHGTGDINISLTRTDRGRRSVYRKHLFSPTDGDVDVYTITHTKVNDDGTISRATETRIKPHLHNAGSERAQRVKQEREYAHGFGSEFGNEYDYGGYVGERDSGYGRSIAPSARTEVSIIRDEATPGKALKKLFTDPIGFCKDAEQVRRAIQAEEKGNMARRKMEKRGGGYGEEDWLFPGDSWSRAEAKRWG</sequence>
<reference evidence="2" key="1">
    <citation type="journal article" date="2020" name="Stud. Mycol.">
        <title>101 Dothideomycetes genomes: a test case for predicting lifestyles and emergence of pathogens.</title>
        <authorList>
            <person name="Haridas S."/>
            <person name="Albert R."/>
            <person name="Binder M."/>
            <person name="Bloem J."/>
            <person name="Labutti K."/>
            <person name="Salamov A."/>
            <person name="Andreopoulos B."/>
            <person name="Baker S."/>
            <person name="Barry K."/>
            <person name="Bills G."/>
            <person name="Bluhm B."/>
            <person name="Cannon C."/>
            <person name="Castanera R."/>
            <person name="Culley D."/>
            <person name="Daum C."/>
            <person name="Ezra D."/>
            <person name="Gonzalez J."/>
            <person name="Henrissat B."/>
            <person name="Kuo A."/>
            <person name="Liang C."/>
            <person name="Lipzen A."/>
            <person name="Lutzoni F."/>
            <person name="Magnuson J."/>
            <person name="Mondo S."/>
            <person name="Nolan M."/>
            <person name="Ohm R."/>
            <person name="Pangilinan J."/>
            <person name="Park H.-J."/>
            <person name="Ramirez L."/>
            <person name="Alfaro M."/>
            <person name="Sun H."/>
            <person name="Tritt A."/>
            <person name="Yoshinaga Y."/>
            <person name="Zwiers L.-H."/>
            <person name="Turgeon B."/>
            <person name="Goodwin S."/>
            <person name="Spatafora J."/>
            <person name="Crous P."/>
            <person name="Grigoriev I."/>
        </authorList>
    </citation>
    <scope>NUCLEOTIDE SEQUENCE</scope>
    <source>
        <strain evidence="2">CBS 122367</strain>
    </source>
</reference>
<feature type="region of interest" description="Disordered" evidence="1">
    <location>
        <begin position="336"/>
        <end position="370"/>
    </location>
</feature>
<feature type="compositionally biased region" description="Basic and acidic residues" evidence="1">
    <location>
        <begin position="80"/>
        <end position="96"/>
    </location>
</feature>
<dbReference type="Proteomes" id="UP000799291">
    <property type="component" value="Unassembled WGS sequence"/>
</dbReference>
<evidence type="ECO:0000256" key="1">
    <source>
        <dbReference type="SAM" id="MobiDB-lite"/>
    </source>
</evidence>
<organism evidence="2 3">
    <name type="scientific">Lentithecium fluviatile CBS 122367</name>
    <dbReference type="NCBI Taxonomy" id="1168545"/>
    <lineage>
        <taxon>Eukaryota</taxon>
        <taxon>Fungi</taxon>
        <taxon>Dikarya</taxon>
        <taxon>Ascomycota</taxon>
        <taxon>Pezizomycotina</taxon>
        <taxon>Dothideomycetes</taxon>
        <taxon>Pleosporomycetidae</taxon>
        <taxon>Pleosporales</taxon>
        <taxon>Massarineae</taxon>
        <taxon>Lentitheciaceae</taxon>
        <taxon>Lentithecium</taxon>
    </lineage>
</organism>
<feature type="compositionally biased region" description="Pro residues" evidence="1">
    <location>
        <begin position="132"/>
        <end position="144"/>
    </location>
</feature>
<dbReference type="EMBL" id="MU005636">
    <property type="protein sequence ID" value="KAF2676290.1"/>
    <property type="molecule type" value="Genomic_DNA"/>
</dbReference>
<feature type="compositionally biased region" description="Low complexity" evidence="1">
    <location>
        <begin position="17"/>
        <end position="34"/>
    </location>
</feature>